<dbReference type="AlphaFoldDB" id="A0A1X4NMU4"/>
<dbReference type="OrthoDB" id="5787321at2"/>
<dbReference type="Proteomes" id="UP000193926">
    <property type="component" value="Unassembled WGS sequence"/>
</dbReference>
<evidence type="ECO:0000256" key="7">
    <source>
        <dbReference type="ARBA" id="ARBA00022989"/>
    </source>
</evidence>
<keyword evidence="4" id="KW-0349">Heme</keyword>
<comment type="function">
    <text evidence="2">Membrane-anchoring subunit of succinate dehydrogenase (SDH).</text>
</comment>
<dbReference type="RefSeq" id="WP_085636112.1">
    <property type="nucleotide sequence ID" value="NZ_JFKC01000004.1"/>
</dbReference>
<dbReference type="GO" id="GO:0046872">
    <property type="term" value="F:metal ion binding"/>
    <property type="evidence" value="ECO:0007669"/>
    <property type="project" value="UniProtKB-KW"/>
</dbReference>
<evidence type="ECO:0000256" key="2">
    <source>
        <dbReference type="ARBA" id="ARBA00004050"/>
    </source>
</evidence>
<keyword evidence="6" id="KW-0479">Metal-binding</keyword>
<evidence type="ECO:0000256" key="1">
    <source>
        <dbReference type="ARBA" id="ARBA00001971"/>
    </source>
</evidence>
<evidence type="ECO:0000256" key="9">
    <source>
        <dbReference type="ARBA" id="ARBA00023136"/>
    </source>
</evidence>
<evidence type="ECO:0000256" key="8">
    <source>
        <dbReference type="ARBA" id="ARBA00023004"/>
    </source>
</evidence>
<name>A0A1X4NMU4_9RHOB</name>
<comment type="caution">
    <text evidence="11">The sequence shown here is derived from an EMBL/GenBank/DDBJ whole genome shotgun (WGS) entry which is preliminary data.</text>
</comment>
<protein>
    <submittedName>
        <fullName evidence="11">Succinate dehydrogenase</fullName>
    </submittedName>
</protein>
<keyword evidence="7 10" id="KW-1133">Transmembrane helix</keyword>
<sequence>MSEFHLYMAQRLSALVMAPFVIVHIGVMIYAIQGGLSAAEILGRTQGSAFWFAFYGLFVVAVSIHAAIGLRTILGEWAGLRGGARDAVSAVIGLGLLALGAQAVWAVTA</sequence>
<dbReference type="Pfam" id="PF01127">
    <property type="entry name" value="Sdh_cyt"/>
    <property type="match status" value="1"/>
</dbReference>
<dbReference type="SUPFAM" id="SSF81343">
    <property type="entry name" value="Fumarate reductase respiratory complex transmembrane subunits"/>
    <property type="match status" value="1"/>
</dbReference>
<feature type="transmembrane region" description="Helical" evidence="10">
    <location>
        <begin position="52"/>
        <end position="74"/>
    </location>
</feature>
<dbReference type="Gene3D" id="1.20.1300.10">
    <property type="entry name" value="Fumarate reductase/succinate dehydrogenase, transmembrane subunit"/>
    <property type="match status" value="1"/>
</dbReference>
<dbReference type="EMBL" id="JFKC01000004">
    <property type="protein sequence ID" value="OSQ51749.1"/>
    <property type="molecule type" value="Genomic_DNA"/>
</dbReference>
<dbReference type="InterPro" id="IPR034804">
    <property type="entry name" value="SQR/QFR_C/D"/>
</dbReference>
<comment type="cofactor">
    <cofactor evidence="1">
        <name>heme</name>
        <dbReference type="ChEBI" id="CHEBI:30413"/>
    </cofactor>
</comment>
<dbReference type="STRING" id="1123756.MGEO_07525"/>
<feature type="transmembrane region" description="Helical" evidence="10">
    <location>
        <begin position="12"/>
        <end position="32"/>
    </location>
</feature>
<feature type="transmembrane region" description="Helical" evidence="10">
    <location>
        <begin position="86"/>
        <end position="107"/>
    </location>
</feature>
<keyword evidence="8" id="KW-0408">Iron</keyword>
<keyword evidence="12" id="KW-1185">Reference proteome</keyword>
<evidence type="ECO:0000313" key="11">
    <source>
        <dbReference type="EMBL" id="OSQ51749.1"/>
    </source>
</evidence>
<proteinExistence type="predicted"/>
<keyword evidence="5 10" id="KW-0812">Transmembrane</keyword>
<organism evidence="11 12">
    <name type="scientific">Marivita geojedonensis</name>
    <dbReference type="NCBI Taxonomy" id="1123756"/>
    <lineage>
        <taxon>Bacteria</taxon>
        <taxon>Pseudomonadati</taxon>
        <taxon>Pseudomonadota</taxon>
        <taxon>Alphaproteobacteria</taxon>
        <taxon>Rhodobacterales</taxon>
        <taxon>Roseobacteraceae</taxon>
        <taxon>Marivita</taxon>
    </lineage>
</organism>
<evidence type="ECO:0000313" key="12">
    <source>
        <dbReference type="Proteomes" id="UP000193926"/>
    </source>
</evidence>
<evidence type="ECO:0000256" key="3">
    <source>
        <dbReference type="ARBA" id="ARBA00004370"/>
    </source>
</evidence>
<comment type="subcellular location">
    <subcellularLocation>
        <location evidence="3">Membrane</location>
    </subcellularLocation>
</comment>
<dbReference type="InterPro" id="IPR000701">
    <property type="entry name" value="SuccDH_FuR_B_TM-su"/>
</dbReference>
<evidence type="ECO:0000256" key="5">
    <source>
        <dbReference type="ARBA" id="ARBA00022692"/>
    </source>
</evidence>
<reference evidence="11 12" key="1">
    <citation type="submission" date="2014-03" db="EMBL/GenBank/DDBJ databases">
        <title>The draft genome sequence of Marivita geojedonensis KCTC 23882.</title>
        <authorList>
            <person name="Lai Q."/>
            <person name="Shao Z."/>
        </authorList>
    </citation>
    <scope>NUCLEOTIDE SEQUENCE [LARGE SCALE GENOMIC DNA]</scope>
    <source>
        <strain evidence="11 12">DPG-138</strain>
    </source>
</reference>
<accession>A0A1X4NMU4</accession>
<keyword evidence="9 10" id="KW-0472">Membrane</keyword>
<gene>
    <name evidence="11" type="ORF">MGEO_07525</name>
</gene>
<evidence type="ECO:0000256" key="10">
    <source>
        <dbReference type="SAM" id="Phobius"/>
    </source>
</evidence>
<evidence type="ECO:0000256" key="6">
    <source>
        <dbReference type="ARBA" id="ARBA00022723"/>
    </source>
</evidence>
<dbReference type="GO" id="GO:0016020">
    <property type="term" value="C:membrane"/>
    <property type="evidence" value="ECO:0007669"/>
    <property type="project" value="UniProtKB-SubCell"/>
</dbReference>
<evidence type="ECO:0000256" key="4">
    <source>
        <dbReference type="ARBA" id="ARBA00022617"/>
    </source>
</evidence>